<organism evidence="2">
    <name type="scientific">Pithovirus LCPAC001</name>
    <dbReference type="NCBI Taxonomy" id="2506585"/>
    <lineage>
        <taxon>Viruses</taxon>
        <taxon>Pithoviruses</taxon>
    </lineage>
</organism>
<name>A0A481Z1D3_9VIRU</name>
<keyword evidence="1" id="KW-0812">Transmembrane</keyword>
<dbReference type="EMBL" id="MK500427">
    <property type="protein sequence ID" value="QBK89536.1"/>
    <property type="molecule type" value="Genomic_DNA"/>
</dbReference>
<proteinExistence type="predicted"/>
<keyword evidence="1" id="KW-1133">Transmembrane helix</keyword>
<gene>
    <name evidence="2" type="ORF">LCPAC001_00460</name>
</gene>
<feature type="transmembrane region" description="Helical" evidence="1">
    <location>
        <begin position="36"/>
        <end position="57"/>
    </location>
</feature>
<accession>A0A481Z1D3</accession>
<sequence length="105" mass="11887">MKLKLLTGIFLSLYPKIINLSTKDLICIEPKANKALFIPLLGIFSIYFLTIIKVIILTKIKGMNYNKLNKDQLTEEIERLQLNLPESGSGKNGIILKKDLISIKN</sequence>
<reference evidence="2" key="1">
    <citation type="journal article" date="2019" name="MBio">
        <title>Virus Genomes from Deep Sea Sediments Expand the Ocean Megavirome and Support Independent Origins of Viral Gigantism.</title>
        <authorList>
            <person name="Backstrom D."/>
            <person name="Yutin N."/>
            <person name="Jorgensen S.L."/>
            <person name="Dharamshi J."/>
            <person name="Homa F."/>
            <person name="Zaremba-Niedwiedzka K."/>
            <person name="Spang A."/>
            <person name="Wolf Y.I."/>
            <person name="Koonin E.V."/>
            <person name="Ettema T.J."/>
        </authorList>
    </citation>
    <scope>NUCLEOTIDE SEQUENCE</scope>
</reference>
<protein>
    <submittedName>
        <fullName evidence="2">Uncharacterized protein</fullName>
    </submittedName>
</protein>
<keyword evidence="1" id="KW-0472">Membrane</keyword>
<evidence type="ECO:0000313" key="2">
    <source>
        <dbReference type="EMBL" id="QBK89536.1"/>
    </source>
</evidence>
<evidence type="ECO:0000256" key="1">
    <source>
        <dbReference type="SAM" id="Phobius"/>
    </source>
</evidence>